<protein>
    <submittedName>
        <fullName evidence="7">YihY family protein</fullName>
    </submittedName>
</protein>
<proteinExistence type="predicted"/>
<keyword evidence="3 6" id="KW-0812">Transmembrane</keyword>
<dbReference type="Proteomes" id="UP000051412">
    <property type="component" value="Unassembled WGS sequence"/>
</dbReference>
<feature type="transmembrane region" description="Helical" evidence="6">
    <location>
        <begin position="172"/>
        <end position="198"/>
    </location>
</feature>
<feature type="transmembrane region" description="Helical" evidence="6">
    <location>
        <begin position="88"/>
        <end position="111"/>
    </location>
</feature>
<dbReference type="OrthoDB" id="9775903at2"/>
<evidence type="ECO:0000313" key="7">
    <source>
        <dbReference type="EMBL" id="KRM30727.1"/>
    </source>
</evidence>
<evidence type="ECO:0000256" key="3">
    <source>
        <dbReference type="ARBA" id="ARBA00022692"/>
    </source>
</evidence>
<feature type="transmembrane region" description="Helical" evidence="6">
    <location>
        <begin position="243"/>
        <end position="266"/>
    </location>
</feature>
<organism evidence="7 8">
    <name type="scientific">Limosilactobacillus panis DSM 6035</name>
    <dbReference type="NCBI Taxonomy" id="1423782"/>
    <lineage>
        <taxon>Bacteria</taxon>
        <taxon>Bacillati</taxon>
        <taxon>Bacillota</taxon>
        <taxon>Bacilli</taxon>
        <taxon>Lactobacillales</taxon>
        <taxon>Lactobacillaceae</taxon>
        <taxon>Limosilactobacillus</taxon>
    </lineage>
</organism>
<evidence type="ECO:0000256" key="4">
    <source>
        <dbReference type="ARBA" id="ARBA00022989"/>
    </source>
</evidence>
<keyword evidence="5 6" id="KW-0472">Membrane</keyword>
<evidence type="ECO:0000313" key="8">
    <source>
        <dbReference type="Proteomes" id="UP000051412"/>
    </source>
</evidence>
<comment type="caution">
    <text evidence="7">The sequence shown here is derived from an EMBL/GenBank/DDBJ whole genome shotgun (WGS) entry which is preliminary data.</text>
</comment>
<gene>
    <name evidence="7" type="ORF">FD32_GL001491</name>
</gene>
<feature type="transmembrane region" description="Helical" evidence="6">
    <location>
        <begin position="204"/>
        <end position="222"/>
    </location>
</feature>
<dbReference type="PATRIC" id="fig|1423782.4.peg.1549"/>
<dbReference type="InterPro" id="IPR017039">
    <property type="entry name" value="Virul_fac_BrkB"/>
</dbReference>
<dbReference type="STRING" id="1423782.FD32_GL001491"/>
<dbReference type="NCBIfam" id="TIGR00765">
    <property type="entry name" value="yihY_not_rbn"/>
    <property type="match status" value="1"/>
</dbReference>
<dbReference type="AlphaFoldDB" id="A0A0R1XKI8"/>
<comment type="subcellular location">
    <subcellularLocation>
        <location evidence="1">Cell membrane</location>
        <topology evidence="1">Multi-pass membrane protein</topology>
    </subcellularLocation>
</comment>
<sequence length="297" mass="33778">MSKEPGKFKNFVLLLMRHFTMAQISSSAAMLAYYTLLSIFPAVLVIGNLLPMMGLDANTVLAYLQSAVPTSVYEFIRPLIFDFLRRGSGGLLTTGALIALWSTSQGIAAFQRSVNLTYGVARNQNPLINRVVSFIWMIVVLAVIFIIVLLYGFGEQVLKSIQPFLRFNRSYIYLFSSLRWPVTFAVLFLALTLLYYFVPNAKVHLHYAAAGALLAALLWMGLSRLFSYYTVFFRHSVISYKTIGAFIAMMIWLDLSGYVIMLGAVLNATLQEAHEGVLREREHFWQIIDREERRKRK</sequence>
<evidence type="ECO:0000256" key="5">
    <source>
        <dbReference type="ARBA" id="ARBA00023136"/>
    </source>
</evidence>
<reference evidence="7 8" key="1">
    <citation type="journal article" date="2015" name="Genome Announc.">
        <title>Expanding the biotechnology potential of lactobacilli through comparative genomics of 213 strains and associated genera.</title>
        <authorList>
            <person name="Sun Z."/>
            <person name="Harris H.M."/>
            <person name="McCann A."/>
            <person name="Guo C."/>
            <person name="Argimon S."/>
            <person name="Zhang W."/>
            <person name="Yang X."/>
            <person name="Jeffery I.B."/>
            <person name="Cooney J.C."/>
            <person name="Kagawa T.F."/>
            <person name="Liu W."/>
            <person name="Song Y."/>
            <person name="Salvetti E."/>
            <person name="Wrobel A."/>
            <person name="Rasinkangas P."/>
            <person name="Parkhill J."/>
            <person name="Rea M.C."/>
            <person name="O'Sullivan O."/>
            <person name="Ritari J."/>
            <person name="Douillard F.P."/>
            <person name="Paul Ross R."/>
            <person name="Yang R."/>
            <person name="Briner A.E."/>
            <person name="Felis G.E."/>
            <person name="de Vos W.M."/>
            <person name="Barrangou R."/>
            <person name="Klaenhammer T.R."/>
            <person name="Caufield P.W."/>
            <person name="Cui Y."/>
            <person name="Zhang H."/>
            <person name="O'Toole P.W."/>
        </authorList>
    </citation>
    <scope>NUCLEOTIDE SEQUENCE [LARGE SCALE GENOMIC DNA]</scope>
    <source>
        <strain evidence="7 8">DSM 6035</strain>
    </source>
</reference>
<dbReference type="RefSeq" id="WP_047768087.1">
    <property type="nucleotide sequence ID" value="NZ_AZGM01000004.1"/>
</dbReference>
<accession>A0A0R1XKI8</accession>
<keyword evidence="4 6" id="KW-1133">Transmembrane helix</keyword>
<evidence type="ECO:0000256" key="1">
    <source>
        <dbReference type="ARBA" id="ARBA00004651"/>
    </source>
</evidence>
<keyword evidence="8" id="KW-1185">Reference proteome</keyword>
<feature type="transmembrane region" description="Helical" evidence="6">
    <location>
        <begin position="31"/>
        <end position="54"/>
    </location>
</feature>
<dbReference type="Pfam" id="PF03631">
    <property type="entry name" value="Virul_fac_BrkB"/>
    <property type="match status" value="1"/>
</dbReference>
<dbReference type="PANTHER" id="PTHR30213">
    <property type="entry name" value="INNER MEMBRANE PROTEIN YHJD"/>
    <property type="match status" value="1"/>
</dbReference>
<dbReference type="EMBL" id="AZGM01000004">
    <property type="protein sequence ID" value="KRM30727.1"/>
    <property type="molecule type" value="Genomic_DNA"/>
</dbReference>
<dbReference type="PANTHER" id="PTHR30213:SF0">
    <property type="entry name" value="UPF0761 MEMBRANE PROTEIN YIHY"/>
    <property type="match status" value="1"/>
</dbReference>
<dbReference type="GO" id="GO:0005886">
    <property type="term" value="C:plasma membrane"/>
    <property type="evidence" value="ECO:0007669"/>
    <property type="project" value="UniProtKB-SubCell"/>
</dbReference>
<evidence type="ECO:0000256" key="6">
    <source>
        <dbReference type="SAM" id="Phobius"/>
    </source>
</evidence>
<name>A0A0R1XKI8_9LACO</name>
<dbReference type="PIRSF" id="PIRSF035875">
    <property type="entry name" value="RNase_BN"/>
    <property type="match status" value="1"/>
</dbReference>
<feature type="transmembrane region" description="Helical" evidence="6">
    <location>
        <begin position="131"/>
        <end position="151"/>
    </location>
</feature>
<evidence type="ECO:0000256" key="2">
    <source>
        <dbReference type="ARBA" id="ARBA00022475"/>
    </source>
</evidence>
<keyword evidence="2" id="KW-1003">Cell membrane</keyword>